<dbReference type="EMBL" id="QKWP01000043">
    <property type="protein sequence ID" value="RIB29190.1"/>
    <property type="molecule type" value="Genomic_DNA"/>
</dbReference>
<evidence type="ECO:0000313" key="2">
    <source>
        <dbReference type="Proteomes" id="UP000266673"/>
    </source>
</evidence>
<gene>
    <name evidence="1" type="ORF">C2G38_2027869</name>
</gene>
<evidence type="ECO:0000313" key="1">
    <source>
        <dbReference type="EMBL" id="RIB29190.1"/>
    </source>
</evidence>
<dbReference type="AlphaFoldDB" id="A0A397W370"/>
<name>A0A397W370_9GLOM</name>
<proteinExistence type="predicted"/>
<dbReference type="STRING" id="44941.A0A397W370"/>
<dbReference type="Proteomes" id="UP000266673">
    <property type="component" value="Unassembled WGS sequence"/>
</dbReference>
<comment type="caution">
    <text evidence="1">The sequence shown here is derived from an EMBL/GenBank/DDBJ whole genome shotgun (WGS) entry which is preliminary data.</text>
</comment>
<organism evidence="1 2">
    <name type="scientific">Gigaspora rosea</name>
    <dbReference type="NCBI Taxonomy" id="44941"/>
    <lineage>
        <taxon>Eukaryota</taxon>
        <taxon>Fungi</taxon>
        <taxon>Fungi incertae sedis</taxon>
        <taxon>Mucoromycota</taxon>
        <taxon>Glomeromycotina</taxon>
        <taxon>Glomeromycetes</taxon>
        <taxon>Diversisporales</taxon>
        <taxon>Gigasporaceae</taxon>
        <taxon>Gigaspora</taxon>
    </lineage>
</organism>
<accession>A0A397W370</accession>
<sequence length="303" mass="34725">MSHPAHIATIIANPCPVSAIPRNGALNPRIIDDKLIMKHLDERFIINLGIPYNERRLGHTVTNHLASLSDCPVETVHSIIQRRTAKFFTASQLQKEARFIFQHRDDNTFRQYFVNSMKYSYKPKQLHILSRKCAVLLLEVFTKIYKARYLYPLTINSSDDNINSYKLPSLGYEITDRHLPRGFVTSRKPFINVLCDYLYCDCTNYTNCSNDGNVLACGHGYHSRCLQKCSFKCLICLGYLQDAIKSNVEAIKVSMMKDLDEKEFMDENVESADKDDSDAEDVTSDIATVDNLLDQAKKNFFEL</sequence>
<keyword evidence="2" id="KW-1185">Reference proteome</keyword>
<reference evidence="1 2" key="1">
    <citation type="submission" date="2018-06" db="EMBL/GenBank/DDBJ databases">
        <title>Comparative genomics reveals the genomic features of Rhizophagus irregularis, R. cerebriforme, R. diaphanum and Gigaspora rosea, and their symbiotic lifestyle signature.</title>
        <authorList>
            <person name="Morin E."/>
            <person name="San Clemente H."/>
            <person name="Chen E.C.H."/>
            <person name="De La Providencia I."/>
            <person name="Hainaut M."/>
            <person name="Kuo A."/>
            <person name="Kohler A."/>
            <person name="Murat C."/>
            <person name="Tang N."/>
            <person name="Roy S."/>
            <person name="Loubradou J."/>
            <person name="Henrissat B."/>
            <person name="Grigoriev I.V."/>
            <person name="Corradi N."/>
            <person name="Roux C."/>
            <person name="Martin F.M."/>
        </authorList>
    </citation>
    <scope>NUCLEOTIDE SEQUENCE [LARGE SCALE GENOMIC DNA]</scope>
    <source>
        <strain evidence="1 2">DAOM 194757</strain>
    </source>
</reference>
<protein>
    <submittedName>
        <fullName evidence="1">Uncharacterized protein</fullName>
    </submittedName>
</protein>